<evidence type="ECO:0000256" key="1">
    <source>
        <dbReference type="SAM" id="MobiDB-lite"/>
    </source>
</evidence>
<organism evidence="2 3">
    <name type="scientific">Fasciola gigantica</name>
    <name type="common">Giant liver fluke</name>
    <dbReference type="NCBI Taxonomy" id="46835"/>
    <lineage>
        <taxon>Eukaryota</taxon>
        <taxon>Metazoa</taxon>
        <taxon>Spiralia</taxon>
        <taxon>Lophotrochozoa</taxon>
        <taxon>Platyhelminthes</taxon>
        <taxon>Trematoda</taxon>
        <taxon>Digenea</taxon>
        <taxon>Plagiorchiida</taxon>
        <taxon>Echinostomata</taxon>
        <taxon>Echinostomatoidea</taxon>
        <taxon>Fasciolidae</taxon>
        <taxon>Fasciola</taxon>
    </lineage>
</organism>
<name>A0A504YG02_FASGI</name>
<feature type="region of interest" description="Disordered" evidence="1">
    <location>
        <begin position="1"/>
        <end position="32"/>
    </location>
</feature>
<dbReference type="Proteomes" id="UP000316759">
    <property type="component" value="Unassembled WGS sequence"/>
</dbReference>
<evidence type="ECO:0000313" key="3">
    <source>
        <dbReference type="Proteomes" id="UP000316759"/>
    </source>
</evidence>
<gene>
    <name evidence="2" type="ORF">FGIG_06075</name>
</gene>
<dbReference type="EMBL" id="SUNJ01011007">
    <property type="protein sequence ID" value="TPP59199.1"/>
    <property type="molecule type" value="Genomic_DNA"/>
</dbReference>
<evidence type="ECO:0000313" key="2">
    <source>
        <dbReference type="EMBL" id="TPP59199.1"/>
    </source>
</evidence>
<proteinExistence type="predicted"/>
<sequence>MYRGRDRGMNPGWYDGGGGRGEPGMGFRGGGQFRGRGYPRGRGAEVAILTVEGPLEVAQEAFKATNRSTPTVKNSLTVTKGSLSRRLISYGNLVLCDLLFPNRVISDAAINSPIFSVLSFELPSNIIKKLMDIVGI</sequence>
<comment type="caution">
    <text evidence="2">The sequence shown here is derived from an EMBL/GenBank/DDBJ whole genome shotgun (WGS) entry which is preliminary data.</text>
</comment>
<keyword evidence="3" id="KW-1185">Reference proteome</keyword>
<reference evidence="2 3" key="1">
    <citation type="submission" date="2019-04" db="EMBL/GenBank/DDBJ databases">
        <title>Annotation for the trematode Fasciola gigantica.</title>
        <authorList>
            <person name="Choi Y.-J."/>
        </authorList>
    </citation>
    <scope>NUCLEOTIDE SEQUENCE [LARGE SCALE GENOMIC DNA]</scope>
    <source>
        <strain evidence="2">Uganda_cow_1</strain>
    </source>
</reference>
<feature type="compositionally biased region" description="Gly residues" evidence="1">
    <location>
        <begin position="14"/>
        <end position="32"/>
    </location>
</feature>
<protein>
    <submittedName>
        <fullName evidence="2">Uncharacterized protein</fullName>
    </submittedName>
</protein>
<dbReference type="AlphaFoldDB" id="A0A504YG02"/>
<accession>A0A504YG02</accession>